<dbReference type="GO" id="GO:0003697">
    <property type="term" value="F:single-stranded DNA binding"/>
    <property type="evidence" value="ECO:0007669"/>
    <property type="project" value="InterPro"/>
</dbReference>
<proteinExistence type="inferred from homology"/>
<keyword evidence="4" id="KW-1185">Reference proteome</keyword>
<evidence type="ECO:0008006" key="5">
    <source>
        <dbReference type="Google" id="ProtNLM"/>
    </source>
</evidence>
<evidence type="ECO:0000256" key="2">
    <source>
        <dbReference type="PROSITE-ProRule" id="PRU00252"/>
    </source>
</evidence>
<dbReference type="AlphaFoldDB" id="A0AAD4DLV8"/>
<comment type="caution">
    <text evidence="3">The sequence shown here is derived from an EMBL/GenBank/DDBJ whole genome shotgun (WGS) entry which is preliminary data.</text>
</comment>
<dbReference type="NCBIfam" id="TIGR00621">
    <property type="entry name" value="ssb"/>
    <property type="match status" value="1"/>
</dbReference>
<dbReference type="InterPro" id="IPR011344">
    <property type="entry name" value="ssDNA-bd"/>
</dbReference>
<sequence length="133" mass="14809">MFLTKLAPVSKRVALPTVGAIRTLVNKVTVVGRVGHDAELSNVSNDRSVVHFSVATSESKTDPEGNIIKTTQWHRIVSWDQKRNQLLADRVKKGDLVYVEGPIHYRSYTAKDGTEKHLSEISLRSFQALTPKA</sequence>
<name>A0AAD4DLV8_9FUNG</name>
<protein>
    <recommendedName>
        <fullName evidence="5">Nucleic acid-binding protein</fullName>
    </recommendedName>
</protein>
<dbReference type="GO" id="GO:0042645">
    <property type="term" value="C:mitochondrial nucleoid"/>
    <property type="evidence" value="ECO:0007669"/>
    <property type="project" value="TreeGrafter"/>
</dbReference>
<dbReference type="InterPro" id="IPR012340">
    <property type="entry name" value="NA-bd_OB-fold"/>
</dbReference>
<dbReference type="Pfam" id="PF00436">
    <property type="entry name" value="SSB"/>
    <property type="match status" value="1"/>
</dbReference>
<dbReference type="InterPro" id="IPR000424">
    <property type="entry name" value="Primosome_PriB/ssb"/>
</dbReference>
<evidence type="ECO:0000313" key="4">
    <source>
        <dbReference type="Proteomes" id="UP001194580"/>
    </source>
</evidence>
<dbReference type="PANTHER" id="PTHR10302">
    <property type="entry name" value="SINGLE-STRANDED DNA-BINDING PROTEIN"/>
    <property type="match status" value="1"/>
</dbReference>
<dbReference type="Gene3D" id="2.40.50.140">
    <property type="entry name" value="Nucleic acid-binding proteins"/>
    <property type="match status" value="1"/>
</dbReference>
<gene>
    <name evidence="3" type="ORF">BGZ95_001929</name>
</gene>
<dbReference type="PROSITE" id="PS50935">
    <property type="entry name" value="SSB"/>
    <property type="match status" value="1"/>
</dbReference>
<accession>A0AAD4DLV8</accession>
<evidence type="ECO:0000256" key="1">
    <source>
        <dbReference type="ARBA" id="ARBA00023125"/>
    </source>
</evidence>
<dbReference type="CDD" id="cd04496">
    <property type="entry name" value="SSB_OBF"/>
    <property type="match status" value="1"/>
</dbReference>
<dbReference type="PANTHER" id="PTHR10302:SF0">
    <property type="entry name" value="SINGLE-STRANDED DNA-BINDING PROTEIN, MITOCHONDRIAL"/>
    <property type="match status" value="1"/>
</dbReference>
<keyword evidence="1 2" id="KW-0238">DNA-binding</keyword>
<dbReference type="SUPFAM" id="SSF50249">
    <property type="entry name" value="Nucleic acid-binding proteins"/>
    <property type="match status" value="1"/>
</dbReference>
<dbReference type="GO" id="GO:0006264">
    <property type="term" value="P:mitochondrial DNA replication"/>
    <property type="evidence" value="ECO:0007669"/>
    <property type="project" value="TreeGrafter"/>
</dbReference>
<dbReference type="Proteomes" id="UP001194580">
    <property type="component" value="Unassembled WGS sequence"/>
</dbReference>
<dbReference type="EMBL" id="JAAAIL010000014">
    <property type="protein sequence ID" value="KAG0281578.1"/>
    <property type="molecule type" value="Genomic_DNA"/>
</dbReference>
<evidence type="ECO:0000313" key="3">
    <source>
        <dbReference type="EMBL" id="KAG0281578.1"/>
    </source>
</evidence>
<reference evidence="3" key="1">
    <citation type="journal article" date="2020" name="Fungal Divers.">
        <title>Resolving the Mortierellaceae phylogeny through synthesis of multi-gene phylogenetics and phylogenomics.</title>
        <authorList>
            <person name="Vandepol N."/>
            <person name="Liber J."/>
            <person name="Desiro A."/>
            <person name="Na H."/>
            <person name="Kennedy M."/>
            <person name="Barry K."/>
            <person name="Grigoriev I.V."/>
            <person name="Miller A.N."/>
            <person name="O'Donnell K."/>
            <person name="Stajich J.E."/>
            <person name="Bonito G."/>
        </authorList>
    </citation>
    <scope>NUCLEOTIDE SEQUENCE</scope>
    <source>
        <strain evidence="3">NRRL 28262</strain>
    </source>
</reference>
<organism evidence="3 4">
    <name type="scientific">Linnemannia exigua</name>
    <dbReference type="NCBI Taxonomy" id="604196"/>
    <lineage>
        <taxon>Eukaryota</taxon>
        <taxon>Fungi</taxon>
        <taxon>Fungi incertae sedis</taxon>
        <taxon>Mucoromycota</taxon>
        <taxon>Mortierellomycotina</taxon>
        <taxon>Mortierellomycetes</taxon>
        <taxon>Mortierellales</taxon>
        <taxon>Mortierellaceae</taxon>
        <taxon>Linnemannia</taxon>
    </lineage>
</organism>
<dbReference type="HAMAP" id="MF_00984">
    <property type="entry name" value="SSB"/>
    <property type="match status" value="1"/>
</dbReference>